<proteinExistence type="predicted"/>
<evidence type="ECO:0000313" key="2">
    <source>
        <dbReference type="EMBL" id="MDV7219559.1"/>
    </source>
</evidence>
<accession>A0ABU4FG33</accession>
<comment type="caution">
    <text evidence="2">The sequence shown here is derived from an EMBL/GenBank/DDBJ whole genome shotgun (WGS) entry which is preliminary data.</text>
</comment>
<feature type="region of interest" description="Disordered" evidence="1">
    <location>
        <begin position="232"/>
        <end position="288"/>
    </location>
</feature>
<sequence length="288" mass="30216">MTVGSEVPLADSRNIPALLAALRTQRRSCTVLVTGTPGGSIHVRDGLVVAMETPGAPGVEGLLLRSGRIGEPEWSAVRASDTSHEHLAAELVDRGLVGAGELEVISLSALFDAAFALSLAVPDSWEVADPVPALYRNAGVTPERLLGEVSRRINLLAGEPGSAAALARTRIRRASTADLPGTVDRLPARHQDVLAATDGRRTARDIAFALGRGLFAVMLDLRHLLDRGLVRPHAPATDRRPSTAARIAPSPGAPAPTQVAPSALDSESLSLPRRLPGRNSAPTPRPHD</sequence>
<dbReference type="EMBL" id="JAWMAJ010000097">
    <property type="protein sequence ID" value="MDV7219559.1"/>
    <property type="molecule type" value="Genomic_DNA"/>
</dbReference>
<dbReference type="RefSeq" id="WP_317773443.1">
    <property type="nucleotide sequence ID" value="NZ_JAWMAJ010000097.1"/>
</dbReference>
<evidence type="ECO:0000313" key="3">
    <source>
        <dbReference type="Proteomes" id="UP001187346"/>
    </source>
</evidence>
<name>A0ABU4FG33_9ACTN</name>
<keyword evidence="3" id="KW-1185">Reference proteome</keyword>
<evidence type="ECO:0008006" key="4">
    <source>
        <dbReference type="Google" id="ProtNLM"/>
    </source>
</evidence>
<reference evidence="2 3" key="1">
    <citation type="submission" date="2023-10" db="EMBL/GenBank/DDBJ databases">
        <title>Characterization of rhizosphere-enriched actinobacteria from wheat plants lab-grown on chernevaya soil.</title>
        <authorList>
            <person name="Tikhonova E.N."/>
            <person name="Konopkin A."/>
            <person name="Kravchenko I.K."/>
        </authorList>
    </citation>
    <scope>NUCLEOTIDE SEQUENCE [LARGE SCALE GENOMIC DNA]</scope>
    <source>
        <strain evidence="2 3">RR29</strain>
    </source>
</reference>
<protein>
    <recommendedName>
        <fullName evidence="4">DUF4388 domain-containing protein</fullName>
    </recommendedName>
</protein>
<gene>
    <name evidence="2" type="ORF">R5A26_26825</name>
</gene>
<dbReference type="Proteomes" id="UP001187346">
    <property type="component" value="Unassembled WGS sequence"/>
</dbReference>
<evidence type="ECO:0000256" key="1">
    <source>
        <dbReference type="SAM" id="MobiDB-lite"/>
    </source>
</evidence>
<organism evidence="2 3">
    <name type="scientific">Streptomyces prunicolor</name>
    <dbReference type="NCBI Taxonomy" id="67348"/>
    <lineage>
        <taxon>Bacteria</taxon>
        <taxon>Bacillati</taxon>
        <taxon>Actinomycetota</taxon>
        <taxon>Actinomycetes</taxon>
        <taxon>Kitasatosporales</taxon>
        <taxon>Streptomycetaceae</taxon>
        <taxon>Streptomyces</taxon>
    </lineage>
</organism>